<dbReference type="InterPro" id="IPR018060">
    <property type="entry name" value="HTH_AraC"/>
</dbReference>
<evidence type="ECO:0000259" key="1">
    <source>
        <dbReference type="PROSITE" id="PS01124"/>
    </source>
</evidence>
<dbReference type="Proteomes" id="UP001595764">
    <property type="component" value="Unassembled WGS sequence"/>
</dbReference>
<gene>
    <name evidence="2" type="ORF">ACFORO_11325</name>
</gene>
<comment type="caution">
    <text evidence="2">The sequence shown here is derived from an EMBL/GenBank/DDBJ whole genome shotgun (WGS) entry which is preliminary data.</text>
</comment>
<protein>
    <recommendedName>
        <fullName evidence="1">HTH araC/xylS-type domain-containing protein</fullName>
    </recommendedName>
</protein>
<name>A0ABV7QDG5_9PSEU</name>
<dbReference type="PROSITE" id="PS01124">
    <property type="entry name" value="HTH_ARAC_FAMILY_2"/>
    <property type="match status" value="1"/>
</dbReference>
<reference evidence="3" key="1">
    <citation type="journal article" date="2019" name="Int. J. Syst. Evol. Microbiol.">
        <title>The Global Catalogue of Microorganisms (GCM) 10K type strain sequencing project: providing services to taxonomists for standard genome sequencing and annotation.</title>
        <authorList>
            <consortium name="The Broad Institute Genomics Platform"/>
            <consortium name="The Broad Institute Genome Sequencing Center for Infectious Disease"/>
            <person name="Wu L."/>
            <person name="Ma J."/>
        </authorList>
    </citation>
    <scope>NUCLEOTIDE SEQUENCE [LARGE SCALE GENOMIC DNA]</scope>
    <source>
        <strain evidence="3">CGMCC 4.7682</strain>
    </source>
</reference>
<organism evidence="2 3">
    <name type="scientific">Amycolatopsis halotolerans</name>
    <dbReference type="NCBI Taxonomy" id="330083"/>
    <lineage>
        <taxon>Bacteria</taxon>
        <taxon>Bacillati</taxon>
        <taxon>Actinomycetota</taxon>
        <taxon>Actinomycetes</taxon>
        <taxon>Pseudonocardiales</taxon>
        <taxon>Pseudonocardiaceae</taxon>
        <taxon>Amycolatopsis</taxon>
    </lineage>
</organism>
<proteinExistence type="predicted"/>
<evidence type="ECO:0000313" key="2">
    <source>
        <dbReference type="EMBL" id="MFC3510757.1"/>
    </source>
</evidence>
<sequence>MPMPALGQPGCGDGVYGRALLRAPWGIGFGYDSEFAFARAFERVVGHAPGRYRAMRHREEGATGTRR</sequence>
<dbReference type="RefSeq" id="WP_377868526.1">
    <property type="nucleotide sequence ID" value="NZ_JBHMAY010000007.1"/>
</dbReference>
<keyword evidence="3" id="KW-1185">Reference proteome</keyword>
<dbReference type="Gene3D" id="1.10.10.60">
    <property type="entry name" value="Homeodomain-like"/>
    <property type="match status" value="1"/>
</dbReference>
<accession>A0ABV7QDG5</accession>
<feature type="domain" description="HTH araC/xylS-type" evidence="1">
    <location>
        <begin position="30"/>
        <end position="55"/>
    </location>
</feature>
<evidence type="ECO:0000313" key="3">
    <source>
        <dbReference type="Proteomes" id="UP001595764"/>
    </source>
</evidence>
<dbReference type="EMBL" id="JBHRWI010000015">
    <property type="protein sequence ID" value="MFC3510757.1"/>
    <property type="molecule type" value="Genomic_DNA"/>
</dbReference>